<name>F8AP23_METOI</name>
<keyword evidence="2" id="KW-1185">Reference proteome</keyword>
<dbReference type="GO" id="GO:0006402">
    <property type="term" value="P:mRNA catabolic process"/>
    <property type="evidence" value="ECO:0007669"/>
    <property type="project" value="TreeGrafter"/>
</dbReference>
<dbReference type="KEGG" id="mok:Metok_1629"/>
<dbReference type="GO" id="GO:0016075">
    <property type="term" value="P:rRNA catabolic process"/>
    <property type="evidence" value="ECO:0007669"/>
    <property type="project" value="TreeGrafter"/>
</dbReference>
<dbReference type="Proteomes" id="UP000009296">
    <property type="component" value="Plasmid pMETOK01"/>
</dbReference>
<dbReference type="InterPro" id="IPR003477">
    <property type="entry name" value="PemK-like"/>
</dbReference>
<dbReference type="PANTHER" id="PTHR33988">
    <property type="entry name" value="ENDORIBONUCLEASE MAZF-RELATED"/>
    <property type="match status" value="1"/>
</dbReference>
<dbReference type="PANTHER" id="PTHR33988:SF2">
    <property type="entry name" value="ENDORIBONUCLEASE MAZF"/>
    <property type="match status" value="1"/>
</dbReference>
<dbReference type="eggNOG" id="arCOG03403">
    <property type="taxonomic scope" value="Archaea"/>
</dbReference>
<dbReference type="GO" id="GO:0003677">
    <property type="term" value="F:DNA binding"/>
    <property type="evidence" value="ECO:0007669"/>
    <property type="project" value="InterPro"/>
</dbReference>
<gene>
    <name evidence="1" type="ordered locus">Metok_1629</name>
</gene>
<dbReference type="SUPFAM" id="SSF50118">
    <property type="entry name" value="Cell growth inhibitor/plasmid maintenance toxic component"/>
    <property type="match status" value="1"/>
</dbReference>
<dbReference type="Pfam" id="PF02452">
    <property type="entry name" value="PemK_toxin"/>
    <property type="match status" value="1"/>
</dbReference>
<sequence length="119" mass="13508">MDFKQGDIVLLPFPFDDLTTIKKRPALVVSSNKFNRISKTVIVVEITSNVNSGFQELNVLIDNKDVELYPGAKPIIPSVVKPYVIFSINTELIIKRIGMLKEKKLEEVFSRLKQVVSYP</sequence>
<dbReference type="RefSeq" id="WP_013855392.1">
    <property type="nucleotide sequence ID" value="NC_015632.1"/>
</dbReference>
<geneLocation type="plasmid" evidence="1 2">
    <name>pMETOK01</name>
</geneLocation>
<dbReference type="AlphaFoldDB" id="F8AP23"/>
<dbReference type="InterPro" id="IPR011067">
    <property type="entry name" value="Plasmid_toxin/cell-grow_inhib"/>
</dbReference>
<dbReference type="GO" id="GO:0004521">
    <property type="term" value="F:RNA endonuclease activity"/>
    <property type="evidence" value="ECO:0007669"/>
    <property type="project" value="TreeGrafter"/>
</dbReference>
<dbReference type="GeneID" id="10749395"/>
<reference evidence="1" key="1">
    <citation type="submission" date="2011-05" db="EMBL/GenBank/DDBJ databases">
        <title>Complete sequence of plasmid of Methanothermococcus okinawensis IH1.</title>
        <authorList>
            <consortium name="US DOE Joint Genome Institute"/>
            <person name="Lucas S."/>
            <person name="Han J."/>
            <person name="Lapidus A."/>
            <person name="Cheng J.-F."/>
            <person name="Goodwin L."/>
            <person name="Pitluck S."/>
            <person name="Peters L."/>
            <person name="Mikhailova N."/>
            <person name="Held B."/>
            <person name="Han C."/>
            <person name="Tapia R."/>
            <person name="Land M."/>
            <person name="Hauser L."/>
            <person name="Kyrpides N."/>
            <person name="Ivanova N."/>
            <person name="Pagani I."/>
            <person name="Sieprawska-Lupa M."/>
            <person name="Takai K."/>
            <person name="Miyazaki J."/>
            <person name="Whitman W."/>
            <person name="Woyke T."/>
        </authorList>
    </citation>
    <scope>NUCLEOTIDE SEQUENCE</scope>
    <source>
        <strain evidence="1">IH1</strain>
        <plasmid evidence="1">pMETOK01</plasmid>
    </source>
</reference>
<dbReference type="HOGENOM" id="CLU_121823_6_3_2"/>
<evidence type="ECO:0000313" key="1">
    <source>
        <dbReference type="EMBL" id="AEH07591.1"/>
    </source>
</evidence>
<accession>F8AP23</accession>
<dbReference type="OrthoDB" id="90963at2157"/>
<evidence type="ECO:0000313" key="2">
    <source>
        <dbReference type="Proteomes" id="UP000009296"/>
    </source>
</evidence>
<keyword evidence="1" id="KW-0614">Plasmid</keyword>
<protein>
    <submittedName>
        <fullName evidence="1">Transcriptional modulator of MazE/toxin, MazF</fullName>
    </submittedName>
</protein>
<dbReference type="Gene3D" id="2.30.30.110">
    <property type="match status" value="1"/>
</dbReference>
<dbReference type="EMBL" id="CP002793">
    <property type="protein sequence ID" value="AEH07591.1"/>
    <property type="molecule type" value="Genomic_DNA"/>
</dbReference>
<proteinExistence type="predicted"/>
<organism evidence="1 2">
    <name type="scientific">Methanothermococcus okinawensis (strain DSM 14208 / JCM 11175 / IH1)</name>
    <dbReference type="NCBI Taxonomy" id="647113"/>
    <lineage>
        <taxon>Archaea</taxon>
        <taxon>Methanobacteriati</taxon>
        <taxon>Methanobacteriota</taxon>
        <taxon>Methanomada group</taxon>
        <taxon>Methanococci</taxon>
        <taxon>Methanococcales</taxon>
        <taxon>Methanococcaceae</taxon>
        <taxon>Methanothermococcus</taxon>
    </lineage>
</organism>